<accession>A0A061DDF3</accession>
<feature type="region of interest" description="Disordered" evidence="1">
    <location>
        <begin position="1404"/>
        <end position="1428"/>
    </location>
</feature>
<dbReference type="RefSeq" id="XP_012769530.1">
    <property type="nucleotide sequence ID" value="XM_012914076.1"/>
</dbReference>
<evidence type="ECO:0000313" key="3">
    <source>
        <dbReference type="Proteomes" id="UP000033188"/>
    </source>
</evidence>
<feature type="compositionally biased region" description="Low complexity" evidence="1">
    <location>
        <begin position="1404"/>
        <end position="1414"/>
    </location>
</feature>
<dbReference type="OrthoDB" id="10044771at2759"/>
<proteinExistence type="predicted"/>
<feature type="compositionally biased region" description="Low complexity" evidence="1">
    <location>
        <begin position="547"/>
        <end position="566"/>
    </location>
</feature>
<feature type="region of interest" description="Disordered" evidence="1">
    <location>
        <begin position="1177"/>
        <end position="1205"/>
    </location>
</feature>
<name>A0A061DDF3_BABBI</name>
<evidence type="ECO:0000313" key="2">
    <source>
        <dbReference type="EMBL" id="CDR97344.1"/>
    </source>
</evidence>
<dbReference type="VEuPathDB" id="PiroplasmaDB:BBBOND_0312470"/>
<dbReference type="STRING" id="5866.A0A061DDF3"/>
<evidence type="ECO:0008006" key="4">
    <source>
        <dbReference type="Google" id="ProtNLM"/>
    </source>
</evidence>
<organism evidence="2 3">
    <name type="scientific">Babesia bigemina</name>
    <dbReference type="NCBI Taxonomy" id="5866"/>
    <lineage>
        <taxon>Eukaryota</taxon>
        <taxon>Sar</taxon>
        <taxon>Alveolata</taxon>
        <taxon>Apicomplexa</taxon>
        <taxon>Aconoidasida</taxon>
        <taxon>Piroplasmida</taxon>
        <taxon>Babesiidae</taxon>
        <taxon>Babesia</taxon>
    </lineage>
</organism>
<sequence>MAAKSTPSVAGHGVKLDTLRDCLQFLEWLNHTKRSGARTQLAGRLARLLEKKYNDVNRNQIESALSHFLNEVSNFYKKLCNRADHGTQKPQTAIRTLNALLECVNKLLAAFYFLRYRVDGGFKAMGGGDWKDESVGMIALYAKRNLQVDQIRKYANVIDRYFIDTDSGEYGVIPGGFGANELKDSYMLPHGEGYASGSEMAKDLGNLLDKNRHVNNLFLDVYSTTVVGNHGTDTPNIANALRLVRDFCRIFGKVTDPQDFKNHLYSKDRCIELPQLQAHCQKLIVPLEKIFREKRFSFTGYARDLKGLSENHIAKKMASWFKANLFEVKEKLKRIKTLSSIKNFKNASFQRGAVLPKNAKELADYFTHNFFPYGFTFHGHDFNKWTNAYQILTQDWNGVISDLNREGDGLDKLVDILNGAKCRLENEKRKGKGTGTEQVKAAEEADDGEPDPPAEDSDVESEDEKDEQLLDEDLPAATKTEAAKPVMTKAEAPKPAAPKPDAAQNQGKKAEGAQNQGKKAEGDTSQNGQSEAKSPSSRVSQVVQTQPSSNSSADSASSGVADPSSGQGPVSQAGSADAGQPGVQKAPKRPVGDTAAPTDTASGSGSVGAGGGGDSGENGHNPVKKCLEPNIENLWNHREGKTALEFCEVKYKKPSRVPINGQKTPQQLWDDYEKKKEEEERKTQNAYNTYVRQMKQMPNYSSALNGSAVNTPFDGTAISESSKVSRQQNNAEHIQQTYHSIIYNQQKSDKKMHDMIQKSVQRKKDEDTQWIKKRIYGSHELAVGGIQTTTPNHHPVDSSLFDFEKPIGRDVSKFPEFTTNIIDDIKSKVRPTQSTDYATGYATADSRGIPNFTGLQGSFANGIVMGHPIKQPKLPKTYPPVPEVLGLTVDAVPNHKFVRSPPLSGDPVIPPSQSAEHHSPVPTQPEPTLTTMYISGSEINPTSIPTADIPTDFRDFNSLVSEPIGNPISDPNIGRRMAPIDSSNLPWQRAHAPDKSPIKVALDQTIEKMLNVSTTDLTGSTKNDANVPAPQKIDPPVPPSLITSWTIPNTEKRFPSPTFPPSQLPKIAANATTTKIPHEEIAAYPGEFYPLVSEATGDSISHPKHFSPTSPIAISKPTVPPLPTKVYPPHSGQFDDQFMGSIPDIHGAPITEDTNKIQMARVQDTLDFKLSLPAEPMGHPIPYDNKDPPVQGPPPRFKPPDVSGSVTTGFIGGVESWRKKEVMYNNIKRDLEAHKQALANDQDRRIKEAQRYGEGFKNMVHMHDDDRNQHLLDDVQESTETLKFPSPRKLQNILYPNEKPYVAPPVIETLPHGLQSTEATGDVSKTFIDVKDSESLPEVGLSVDVLKHSPFQPLNDYDYGRTLMPPPVVAGVQLASTLDSARLVSERSIPLFANPHLCTDPWSVSTSASSTDTVQPPTSPPPAIDRLPPPKTVREMLCWFVGLSQYGLIGVVTEHVYSLLRELNKDTSHPTDAIDVTGDLSTLDASMVTAKLTEACLYSATVIYRIKHRDDYAAYKKFKFESVYSNLHYSPDPAGLLCQLRDYVYACHHQLEFLKAQSSRDKLSGGWENYEYGSDITASKSPLQAFLTDDWGSTFETHPFDPCNLCLKSRVRMGFQMEDLPENKQTGATLSSILTPSCGGEGHDALVDAR</sequence>
<feature type="compositionally biased region" description="Polar residues" evidence="1">
    <location>
        <begin position="513"/>
        <end position="546"/>
    </location>
</feature>
<gene>
    <name evidence="2" type="ORF">BBBOND_0312470</name>
</gene>
<evidence type="ECO:0000256" key="1">
    <source>
        <dbReference type="SAM" id="MobiDB-lite"/>
    </source>
</evidence>
<dbReference type="EMBL" id="LK391709">
    <property type="protein sequence ID" value="CDR97344.1"/>
    <property type="molecule type" value="Genomic_DNA"/>
</dbReference>
<dbReference type="GeneID" id="24565885"/>
<feature type="compositionally biased region" description="Acidic residues" evidence="1">
    <location>
        <begin position="444"/>
        <end position="474"/>
    </location>
</feature>
<protein>
    <recommendedName>
        <fullName evidence="4">Ribosome-binding protein 1</fullName>
    </recommendedName>
</protein>
<reference evidence="3" key="1">
    <citation type="journal article" date="2014" name="Nucleic Acids Res.">
        <title>The evolutionary dynamics of variant antigen genes in Babesia reveal a history of genomic innovation underlying host-parasite interaction.</title>
        <authorList>
            <person name="Jackson A.P."/>
            <person name="Otto T.D."/>
            <person name="Darby A."/>
            <person name="Ramaprasad A."/>
            <person name="Xia D."/>
            <person name="Echaide I.E."/>
            <person name="Farber M."/>
            <person name="Gahlot S."/>
            <person name="Gamble J."/>
            <person name="Gupta D."/>
            <person name="Gupta Y."/>
            <person name="Jackson L."/>
            <person name="Malandrin L."/>
            <person name="Malas T.B."/>
            <person name="Moussa E."/>
            <person name="Nair M."/>
            <person name="Reid A.J."/>
            <person name="Sanders M."/>
            <person name="Sharma J."/>
            <person name="Tracey A."/>
            <person name="Quail M.A."/>
            <person name="Weir W."/>
            <person name="Wastling J.M."/>
            <person name="Hall N."/>
            <person name="Willadsen P."/>
            <person name="Lingelbach K."/>
            <person name="Shiels B."/>
            <person name="Tait A."/>
            <person name="Berriman M."/>
            <person name="Allred D.R."/>
            <person name="Pain A."/>
        </authorList>
    </citation>
    <scope>NUCLEOTIDE SEQUENCE [LARGE SCALE GENOMIC DNA]</scope>
    <source>
        <strain evidence="3">Bond</strain>
    </source>
</reference>
<feature type="region of interest" description="Disordered" evidence="1">
    <location>
        <begin position="428"/>
        <end position="625"/>
    </location>
</feature>
<feature type="region of interest" description="Disordered" evidence="1">
    <location>
        <begin position="1017"/>
        <end position="1039"/>
    </location>
</feature>
<feature type="compositionally biased region" description="Gly residues" evidence="1">
    <location>
        <begin position="605"/>
        <end position="616"/>
    </location>
</feature>
<feature type="compositionally biased region" description="Pro residues" evidence="1">
    <location>
        <begin position="1417"/>
        <end position="1428"/>
    </location>
</feature>
<keyword evidence="3" id="KW-1185">Reference proteome</keyword>
<feature type="region of interest" description="Disordered" evidence="1">
    <location>
        <begin position="901"/>
        <end position="925"/>
    </location>
</feature>
<dbReference type="KEGG" id="bbig:BBBOND_0312470"/>
<dbReference type="Proteomes" id="UP000033188">
    <property type="component" value="Chromosome 3"/>
</dbReference>
<feature type="compositionally biased region" description="Low complexity" evidence="1">
    <location>
        <begin position="489"/>
        <end position="503"/>
    </location>
</feature>